<feature type="transmembrane region" description="Helical" evidence="6">
    <location>
        <begin position="242"/>
        <end position="269"/>
    </location>
</feature>
<feature type="transmembrane region" description="Helical" evidence="6">
    <location>
        <begin position="211"/>
        <end position="230"/>
    </location>
</feature>
<comment type="subcellular location">
    <subcellularLocation>
        <location evidence="1">Cell membrane</location>
        <topology evidence="1">Multi-pass membrane protein</topology>
    </subcellularLocation>
</comment>
<keyword evidence="5 6" id="KW-0472">Membrane</keyword>
<organism evidence="9 10">
    <name type="scientific">candidate division MSBL1 archaeon SCGC-AAA261C02</name>
    <dbReference type="NCBI Taxonomy" id="1698272"/>
    <lineage>
        <taxon>Archaea</taxon>
        <taxon>Methanobacteriati</taxon>
        <taxon>Methanobacteriota</taxon>
        <taxon>candidate division MSBL1</taxon>
    </lineage>
</organism>
<evidence type="ECO:0008006" key="11">
    <source>
        <dbReference type="Google" id="ProtNLM"/>
    </source>
</evidence>
<dbReference type="PRINTS" id="PR01434">
    <property type="entry name" value="NADHDHGNASE5"/>
</dbReference>
<dbReference type="PANTHER" id="PTHR42703">
    <property type="entry name" value="NADH DEHYDROGENASE"/>
    <property type="match status" value="1"/>
</dbReference>
<dbReference type="Pfam" id="PF00361">
    <property type="entry name" value="Proton_antipo_M"/>
    <property type="match status" value="1"/>
</dbReference>
<evidence type="ECO:0000256" key="1">
    <source>
        <dbReference type="ARBA" id="ARBA00004651"/>
    </source>
</evidence>
<feature type="transmembrane region" description="Helical" evidence="6">
    <location>
        <begin position="169"/>
        <end position="191"/>
    </location>
</feature>
<evidence type="ECO:0000313" key="10">
    <source>
        <dbReference type="Proteomes" id="UP000070520"/>
    </source>
</evidence>
<dbReference type="AlphaFoldDB" id="A0A133V117"/>
<sequence length="270" mass="28767">MIQHSPILAVAVLLFGGFLTPLIDRIAKWRKNELLRDFFVLGIVIVSLLFVLDMAPTALNGGVIVYQLAGRAPPWGINLIVDGLAIQMALMIGILGTTVVAYSLIYMRGDSGLGKYYTLLLVALAGMLGVVLTGDLFNFYVFLEIMSTSSYALIAFRRGSGSLEASIKYLFIGTLGTTFILLSIALLYGLVGSLNIADIGVRLGAIQASSQSMPLIIVVALGLFVTGIMIKTAMVPFHPWLIDGLTAAPTAVSALIAGPEAVVGIYWIAR</sequence>
<dbReference type="InterPro" id="IPR001750">
    <property type="entry name" value="ND/Mrp_TM"/>
</dbReference>
<evidence type="ECO:0000256" key="6">
    <source>
        <dbReference type="SAM" id="Phobius"/>
    </source>
</evidence>
<keyword evidence="3 6" id="KW-0812">Transmembrane</keyword>
<name>A0A133V117_9EURY</name>
<feature type="non-terminal residue" evidence="9">
    <location>
        <position position="270"/>
    </location>
</feature>
<dbReference type="Proteomes" id="UP000070520">
    <property type="component" value="Unassembled WGS sequence"/>
</dbReference>
<reference evidence="9 10" key="1">
    <citation type="journal article" date="2016" name="Sci. Rep.">
        <title>Metabolic traits of an uncultured archaeal lineage -MSBL1- from brine pools of the Red Sea.</title>
        <authorList>
            <person name="Mwirichia R."/>
            <person name="Alam I."/>
            <person name="Rashid M."/>
            <person name="Vinu M."/>
            <person name="Ba-Alawi W."/>
            <person name="Anthony Kamau A."/>
            <person name="Kamanda Ngugi D."/>
            <person name="Goker M."/>
            <person name="Klenk H.P."/>
            <person name="Bajic V."/>
            <person name="Stingl U."/>
        </authorList>
    </citation>
    <scope>NUCLEOTIDE SEQUENCE [LARGE SCALE GENOMIC DNA]</scope>
    <source>
        <strain evidence="9">SCGC-AAA261C02</strain>
    </source>
</reference>
<feature type="transmembrane region" description="Helical" evidence="6">
    <location>
        <begin position="6"/>
        <end position="26"/>
    </location>
</feature>
<proteinExistence type="predicted"/>
<keyword evidence="10" id="KW-1185">Reference proteome</keyword>
<evidence type="ECO:0000259" key="8">
    <source>
        <dbReference type="Pfam" id="PF00662"/>
    </source>
</evidence>
<feature type="transmembrane region" description="Helical" evidence="6">
    <location>
        <begin position="116"/>
        <end position="133"/>
    </location>
</feature>
<evidence type="ECO:0000256" key="2">
    <source>
        <dbReference type="ARBA" id="ARBA00022475"/>
    </source>
</evidence>
<feature type="transmembrane region" description="Helical" evidence="6">
    <location>
        <begin position="79"/>
        <end position="104"/>
    </location>
</feature>
<comment type="caution">
    <text evidence="9">The sequence shown here is derived from an EMBL/GenBank/DDBJ whole genome shotgun (WGS) entry which is preliminary data.</text>
</comment>
<gene>
    <name evidence="9" type="ORF">AKJ42_01630</name>
</gene>
<protein>
    <recommendedName>
        <fullName evidence="11">NADH:quinone oxidoreductase/Mrp antiporter membrane subunit domain-containing protein</fullName>
    </recommendedName>
</protein>
<dbReference type="Pfam" id="PF00662">
    <property type="entry name" value="Proton_antipo_N"/>
    <property type="match status" value="1"/>
</dbReference>
<evidence type="ECO:0000256" key="5">
    <source>
        <dbReference type="ARBA" id="ARBA00023136"/>
    </source>
</evidence>
<dbReference type="GO" id="GO:0005886">
    <property type="term" value="C:plasma membrane"/>
    <property type="evidence" value="ECO:0007669"/>
    <property type="project" value="UniProtKB-SubCell"/>
</dbReference>
<evidence type="ECO:0000256" key="3">
    <source>
        <dbReference type="ARBA" id="ARBA00022692"/>
    </source>
</evidence>
<feature type="domain" description="NADH-Ubiquinone oxidoreductase (complex I) chain 5 N-terminal" evidence="8">
    <location>
        <begin position="77"/>
        <end position="117"/>
    </location>
</feature>
<feature type="domain" description="NADH:quinone oxidoreductase/Mrp antiporter transmembrane" evidence="7">
    <location>
        <begin position="134"/>
        <end position="270"/>
    </location>
</feature>
<dbReference type="EMBL" id="LHXW01000012">
    <property type="protein sequence ID" value="KXB00144.1"/>
    <property type="molecule type" value="Genomic_DNA"/>
</dbReference>
<accession>A0A133V117</accession>
<evidence type="ECO:0000256" key="4">
    <source>
        <dbReference type="ARBA" id="ARBA00022989"/>
    </source>
</evidence>
<feature type="transmembrane region" description="Helical" evidence="6">
    <location>
        <begin position="38"/>
        <end position="59"/>
    </location>
</feature>
<evidence type="ECO:0000313" key="9">
    <source>
        <dbReference type="EMBL" id="KXB00144.1"/>
    </source>
</evidence>
<dbReference type="InterPro" id="IPR050586">
    <property type="entry name" value="CPA3_Na-H_Antiporter_D"/>
</dbReference>
<dbReference type="InterPro" id="IPR001516">
    <property type="entry name" value="Proton_antipo_N"/>
</dbReference>
<dbReference type="PANTHER" id="PTHR42703:SF1">
    <property type="entry name" value="NA(+)_H(+) ANTIPORTER SUBUNIT D1"/>
    <property type="match status" value="1"/>
</dbReference>
<evidence type="ECO:0000259" key="7">
    <source>
        <dbReference type="Pfam" id="PF00361"/>
    </source>
</evidence>
<keyword evidence="2" id="KW-1003">Cell membrane</keyword>
<keyword evidence="4 6" id="KW-1133">Transmembrane helix</keyword>